<dbReference type="OrthoDB" id="1467917at2"/>
<accession>A0A5C6RT62</accession>
<dbReference type="RefSeq" id="WP_147100526.1">
    <property type="nucleotide sequence ID" value="NZ_VOOS01000003.1"/>
</dbReference>
<dbReference type="EMBL" id="VOOS01000003">
    <property type="protein sequence ID" value="TXB65468.1"/>
    <property type="molecule type" value="Genomic_DNA"/>
</dbReference>
<sequence length="70" mass="7964">MANGWVIIHKCNNINTAEIIKSLLEDHKIPSIIINKMDSMHLHLMNGDIEVHVKENDAINAKHIITKNID</sequence>
<dbReference type="AlphaFoldDB" id="A0A5C6RT62"/>
<organism evidence="2 3">
    <name type="scientific">Vicingus serpentipes</name>
    <dbReference type="NCBI Taxonomy" id="1926625"/>
    <lineage>
        <taxon>Bacteria</taxon>
        <taxon>Pseudomonadati</taxon>
        <taxon>Bacteroidota</taxon>
        <taxon>Flavobacteriia</taxon>
        <taxon>Flavobacteriales</taxon>
        <taxon>Vicingaceae</taxon>
        <taxon>Vicingus</taxon>
    </lineage>
</organism>
<gene>
    <name evidence="2" type="ORF">FRY74_08585</name>
</gene>
<feature type="domain" description="DUF2007" evidence="1">
    <location>
        <begin position="5"/>
        <end position="67"/>
    </location>
</feature>
<dbReference type="Pfam" id="PF09413">
    <property type="entry name" value="DUF2007"/>
    <property type="match status" value="1"/>
</dbReference>
<dbReference type="SUPFAM" id="SSF54913">
    <property type="entry name" value="GlnB-like"/>
    <property type="match status" value="1"/>
</dbReference>
<name>A0A5C6RT62_9FLAO</name>
<comment type="caution">
    <text evidence="2">The sequence shown here is derived from an EMBL/GenBank/DDBJ whole genome shotgun (WGS) entry which is preliminary data.</text>
</comment>
<dbReference type="Proteomes" id="UP000321721">
    <property type="component" value="Unassembled WGS sequence"/>
</dbReference>
<reference evidence="2 3" key="1">
    <citation type="submission" date="2019-08" db="EMBL/GenBank/DDBJ databases">
        <title>Genome of Vicingus serpentipes NCIMB 15042.</title>
        <authorList>
            <person name="Bowman J.P."/>
        </authorList>
    </citation>
    <scope>NUCLEOTIDE SEQUENCE [LARGE SCALE GENOMIC DNA]</scope>
    <source>
        <strain evidence="2 3">NCIMB 15042</strain>
    </source>
</reference>
<dbReference type="InterPro" id="IPR011322">
    <property type="entry name" value="N-reg_PII-like_a/b"/>
</dbReference>
<dbReference type="InterPro" id="IPR018551">
    <property type="entry name" value="DUF2007"/>
</dbReference>
<evidence type="ECO:0000259" key="1">
    <source>
        <dbReference type="Pfam" id="PF09413"/>
    </source>
</evidence>
<protein>
    <submittedName>
        <fullName evidence="2">DUF2007 domain-containing protein</fullName>
    </submittedName>
</protein>
<evidence type="ECO:0000313" key="3">
    <source>
        <dbReference type="Proteomes" id="UP000321721"/>
    </source>
</evidence>
<evidence type="ECO:0000313" key="2">
    <source>
        <dbReference type="EMBL" id="TXB65468.1"/>
    </source>
</evidence>
<proteinExistence type="predicted"/>
<keyword evidence="3" id="KW-1185">Reference proteome</keyword>